<dbReference type="GO" id="GO:0006508">
    <property type="term" value="P:proteolysis"/>
    <property type="evidence" value="ECO:0007669"/>
    <property type="project" value="InterPro"/>
</dbReference>
<evidence type="ECO:0000256" key="1">
    <source>
        <dbReference type="SAM" id="Phobius"/>
    </source>
</evidence>
<evidence type="ECO:0008006" key="4">
    <source>
        <dbReference type="Google" id="ProtNLM"/>
    </source>
</evidence>
<feature type="transmembrane region" description="Helical" evidence="1">
    <location>
        <begin position="54"/>
        <end position="77"/>
    </location>
</feature>
<dbReference type="InterPro" id="IPR000718">
    <property type="entry name" value="Peptidase_M13"/>
</dbReference>
<keyword evidence="1" id="KW-0812">Transmembrane</keyword>
<sequence>MPDCCLWLNRLRCCRRRQQQQQQQQTYIYLYSPTMADSSSSSSTRSSSFLLNRLACILFAFCLAIILLLTALVIYHLNNNIFTMSPNVNSHSNIIAIAKKRQLQDFVNLDVDPCENFYNFVCDKWIQQRKSKDNGDYEKKRSRIRHKIHGKLMINISNNQIISSEGNISSSQLSILKFYQLCETQPASQLVDELERYFARLSQQEPYRSHLTLFNQTNLTHFISLPIIFQYNPFFKIIHSSSNNKKESFSTIIRTDQRSLPSPAAIFHSAIRLNQTALENLIKFDHKYFISLPIIFQYNPFFKIIHSSSNNKKESFSTIIRIDQRSLPSPAAIFHSAIRLNQTALENLIKFDHKYTKILQQTDHSIKFYEQEYSQDSLIIKRILTFKNYHQCLPSLNMTNGLKNLIGLLNHFLQNRLRQFNTKLIDKQIRILETITGNHTLVEHLRRIQLEFKIIQQIIPLENHSIDDDNSTCILNLFEKLLDKRMQLSELPSTIDVYFHNAKQEYFISNDWPYLIMLSDRLLKIVPTDTLVNFVFFDYYRHFVYPYYQPHVHPSINSRTNYTNKSYTYIYETDDSNLSCYVGDCFDILNCYHPSLINQLMDDKNQIVLDSTRKSVENLINRFRLLIEHSDHLFTEEKKKLIKELNQIKIVLGHYSTPIQSIPNQNLSSYLGYVELFSSMSYDQHEHSYAMEPIYNSMNHTLFLPYGFIYLSNHSIEYSLMKILLTILSKPTQSNPFHIECLIKSFDDSNTTMIDIDDEHTIYLLYRSKFLFEQNINLDEYLWPFMSANSLMKRFLIDYTANNYCHSLHSYTLFRNNTYLMDDVYLVFHCPQASSIEQLKCSVH</sequence>
<organism evidence="2 3">
    <name type="scientific">Rotaria socialis</name>
    <dbReference type="NCBI Taxonomy" id="392032"/>
    <lineage>
        <taxon>Eukaryota</taxon>
        <taxon>Metazoa</taxon>
        <taxon>Spiralia</taxon>
        <taxon>Gnathifera</taxon>
        <taxon>Rotifera</taxon>
        <taxon>Eurotatoria</taxon>
        <taxon>Bdelloidea</taxon>
        <taxon>Philodinida</taxon>
        <taxon>Philodinidae</taxon>
        <taxon>Rotaria</taxon>
    </lineage>
</organism>
<dbReference type="Proteomes" id="UP000663872">
    <property type="component" value="Unassembled WGS sequence"/>
</dbReference>
<gene>
    <name evidence="2" type="ORF">GRG538_LOCUS7002</name>
</gene>
<dbReference type="GO" id="GO:0004222">
    <property type="term" value="F:metalloendopeptidase activity"/>
    <property type="evidence" value="ECO:0007669"/>
    <property type="project" value="InterPro"/>
</dbReference>
<accession>A0A817XBL2</accession>
<name>A0A817XBL2_9BILA</name>
<dbReference type="EMBL" id="CAJNYT010000723">
    <property type="protein sequence ID" value="CAF3367419.1"/>
    <property type="molecule type" value="Genomic_DNA"/>
</dbReference>
<keyword evidence="1" id="KW-0472">Membrane</keyword>
<dbReference type="AlphaFoldDB" id="A0A817XBL2"/>
<keyword evidence="1" id="KW-1133">Transmembrane helix</keyword>
<proteinExistence type="predicted"/>
<comment type="caution">
    <text evidence="2">The sequence shown here is derived from an EMBL/GenBank/DDBJ whole genome shotgun (WGS) entry which is preliminary data.</text>
</comment>
<evidence type="ECO:0000313" key="3">
    <source>
        <dbReference type="Proteomes" id="UP000663872"/>
    </source>
</evidence>
<dbReference type="InterPro" id="IPR042089">
    <property type="entry name" value="Peptidase_M13_dom_2"/>
</dbReference>
<reference evidence="2" key="1">
    <citation type="submission" date="2021-02" db="EMBL/GenBank/DDBJ databases">
        <authorList>
            <person name="Nowell W R."/>
        </authorList>
    </citation>
    <scope>NUCLEOTIDE SEQUENCE</scope>
</reference>
<dbReference type="Gene3D" id="1.10.1380.10">
    <property type="entry name" value="Neutral endopeptidase , domain2"/>
    <property type="match status" value="1"/>
</dbReference>
<dbReference type="InterPro" id="IPR024079">
    <property type="entry name" value="MetalloPept_cat_dom_sf"/>
</dbReference>
<evidence type="ECO:0000313" key="2">
    <source>
        <dbReference type="EMBL" id="CAF3367419.1"/>
    </source>
</evidence>
<dbReference type="SUPFAM" id="SSF55486">
    <property type="entry name" value="Metalloproteases ('zincins'), catalytic domain"/>
    <property type="match status" value="1"/>
</dbReference>
<protein>
    <recommendedName>
        <fullName evidence="4">Peptidase M13 N-terminal domain-containing protein</fullName>
    </recommendedName>
</protein>
<dbReference type="Gene3D" id="3.40.390.10">
    <property type="entry name" value="Collagenase (Catalytic Domain)"/>
    <property type="match status" value="1"/>
</dbReference>
<dbReference type="PROSITE" id="PS51885">
    <property type="entry name" value="NEPRILYSIN"/>
    <property type="match status" value="1"/>
</dbReference>